<name>A0ABM1NB24_NICVS</name>
<evidence type="ECO:0000313" key="3">
    <source>
        <dbReference type="RefSeq" id="XP_017784024.1"/>
    </source>
</evidence>
<feature type="region of interest" description="Disordered" evidence="1">
    <location>
        <begin position="87"/>
        <end position="108"/>
    </location>
</feature>
<reference evidence="3" key="1">
    <citation type="submission" date="2025-08" db="UniProtKB">
        <authorList>
            <consortium name="RefSeq"/>
        </authorList>
    </citation>
    <scope>IDENTIFICATION</scope>
    <source>
        <tissue evidence="3">Whole Larva</tissue>
    </source>
</reference>
<dbReference type="RefSeq" id="XP_017784024.1">
    <property type="nucleotide sequence ID" value="XM_017928535.1"/>
</dbReference>
<keyword evidence="2" id="KW-1185">Reference proteome</keyword>
<dbReference type="Proteomes" id="UP000695000">
    <property type="component" value="Unplaced"/>
</dbReference>
<dbReference type="GeneID" id="108567834"/>
<organism evidence="2 3">
    <name type="scientific">Nicrophorus vespilloides</name>
    <name type="common">Boreal carrion beetle</name>
    <dbReference type="NCBI Taxonomy" id="110193"/>
    <lineage>
        <taxon>Eukaryota</taxon>
        <taxon>Metazoa</taxon>
        <taxon>Ecdysozoa</taxon>
        <taxon>Arthropoda</taxon>
        <taxon>Hexapoda</taxon>
        <taxon>Insecta</taxon>
        <taxon>Pterygota</taxon>
        <taxon>Neoptera</taxon>
        <taxon>Endopterygota</taxon>
        <taxon>Coleoptera</taxon>
        <taxon>Polyphaga</taxon>
        <taxon>Staphyliniformia</taxon>
        <taxon>Silphidae</taxon>
        <taxon>Nicrophorinae</taxon>
        <taxon>Nicrophorus</taxon>
    </lineage>
</organism>
<feature type="region of interest" description="Disordered" evidence="1">
    <location>
        <begin position="127"/>
        <end position="157"/>
    </location>
</feature>
<evidence type="ECO:0000313" key="2">
    <source>
        <dbReference type="Proteomes" id="UP000695000"/>
    </source>
</evidence>
<proteinExistence type="predicted"/>
<protein>
    <submittedName>
        <fullName evidence="3">Uncharacterized protein LOC108567834 isoform X1</fullName>
    </submittedName>
</protein>
<evidence type="ECO:0000256" key="1">
    <source>
        <dbReference type="SAM" id="MobiDB-lite"/>
    </source>
</evidence>
<gene>
    <name evidence="3" type="primary">LOC108567834</name>
</gene>
<accession>A0ABM1NB24</accession>
<sequence length="196" mass="22088">MSASTIENMVSHLSPTKFTSRSLDTLLAQMQKDQARDEILNESNYKELGATVNNDKSPLVTKSFGAVATRRKTDLEFSDSEREMRLVQPDEQSKPLIPSSAHRRHKVDNESQLAPINSLTRYADVSKKATPRTTLTKPAAIKEPLSKTTTSQMEGSGVEEFYKNKLSFAKSYKDDGYTTAYFDEMYVTNSNEKEEE</sequence>